<keyword evidence="9" id="KW-1185">Reference proteome</keyword>
<sequence>MKRMDIGVISVRYARALLKGAIAERIESKVYQEMQILLNSFLTISELRFTIDNPMLSKDKKRDLLVAACGESISPITRKFLDLVLREGREKVLQFIAVSYITLYRRQKNITIGKLITATVVTPAIEQELQQMVKHRTQGVVEFKTEVDPDLIGGFVLEYDTYRMDASVKSKLNTILTQLRK</sequence>
<name>U2LE68_9BACT</name>
<dbReference type="PRINTS" id="PR00125">
    <property type="entry name" value="ATPASEDELTA"/>
</dbReference>
<dbReference type="HAMAP" id="MF_01416">
    <property type="entry name" value="ATP_synth_delta_bact"/>
    <property type="match status" value="1"/>
</dbReference>
<dbReference type="GO" id="GO:0005886">
    <property type="term" value="C:plasma membrane"/>
    <property type="evidence" value="ECO:0007669"/>
    <property type="project" value="UniProtKB-SubCell"/>
</dbReference>
<dbReference type="Pfam" id="PF00213">
    <property type="entry name" value="OSCP"/>
    <property type="match status" value="1"/>
</dbReference>
<dbReference type="PATRIC" id="fig|1081904.3.peg.995"/>
<dbReference type="Gene3D" id="1.10.520.20">
    <property type="entry name" value="N-terminal domain of the delta subunit of the F1F0-ATP synthase"/>
    <property type="match status" value="1"/>
</dbReference>
<dbReference type="AlphaFoldDB" id="U2LE68"/>
<keyword evidence="6 7" id="KW-0066">ATP synthesis</keyword>
<dbReference type="NCBIfam" id="TIGR01145">
    <property type="entry name" value="ATP_synt_delta"/>
    <property type="match status" value="1"/>
</dbReference>
<dbReference type="SUPFAM" id="SSF47928">
    <property type="entry name" value="N-terminal domain of the delta subunit of the F1F0-ATP synthase"/>
    <property type="match status" value="1"/>
</dbReference>
<dbReference type="EMBL" id="AWET01000021">
    <property type="protein sequence ID" value="ERK02788.1"/>
    <property type="molecule type" value="Genomic_DNA"/>
</dbReference>
<dbReference type="Proteomes" id="UP000016600">
    <property type="component" value="Unassembled WGS sequence"/>
</dbReference>
<keyword evidence="2 7" id="KW-0813">Transport</keyword>
<evidence type="ECO:0000313" key="8">
    <source>
        <dbReference type="EMBL" id="ERK02788.1"/>
    </source>
</evidence>
<evidence type="ECO:0000256" key="4">
    <source>
        <dbReference type="ARBA" id="ARBA00023065"/>
    </source>
</evidence>
<evidence type="ECO:0000256" key="6">
    <source>
        <dbReference type="ARBA" id="ARBA00023310"/>
    </source>
</evidence>
<evidence type="ECO:0000256" key="5">
    <source>
        <dbReference type="ARBA" id="ARBA00023136"/>
    </source>
</evidence>
<comment type="caution">
    <text evidence="8">The sequence shown here is derived from an EMBL/GenBank/DDBJ whole genome shotgun (WGS) entry which is preliminary data.</text>
</comment>
<comment type="function">
    <text evidence="7">F(1)F(0) ATP synthase produces ATP from ADP in the presence of a proton or sodium gradient. F-type ATPases consist of two structural domains, F(1) containing the extramembraneous catalytic core and F(0) containing the membrane proton channel, linked together by a central stalk and a peripheral stalk. During catalysis, ATP synthesis in the catalytic domain of F(1) is coupled via a rotary mechanism of the central stalk subunits to proton translocation.</text>
</comment>
<comment type="function">
    <text evidence="7">This protein is part of the stalk that links CF(0) to CF(1). It either transmits conformational changes from CF(0) to CF(1) or is implicated in proton conduction.</text>
</comment>
<keyword evidence="7" id="KW-1003">Cell membrane</keyword>
<evidence type="ECO:0000313" key="9">
    <source>
        <dbReference type="Proteomes" id="UP000016600"/>
    </source>
</evidence>
<keyword evidence="4 7" id="KW-0406">Ion transport</keyword>
<dbReference type="GO" id="GO:0046933">
    <property type="term" value="F:proton-transporting ATP synthase activity, rotational mechanism"/>
    <property type="evidence" value="ECO:0007669"/>
    <property type="project" value="UniProtKB-UniRule"/>
</dbReference>
<gene>
    <name evidence="7 8" type="primary">atpH</name>
    <name evidence="8" type="ORF">HMPREF1218_1378</name>
</gene>
<dbReference type="GO" id="GO:0045259">
    <property type="term" value="C:proton-transporting ATP synthase complex"/>
    <property type="evidence" value="ECO:0007669"/>
    <property type="project" value="UniProtKB-KW"/>
</dbReference>
<keyword evidence="5 7" id="KW-0472">Membrane</keyword>
<reference evidence="8 9" key="1">
    <citation type="submission" date="2013-08" db="EMBL/GenBank/DDBJ databases">
        <authorList>
            <person name="Durkin A.S."/>
            <person name="Haft D.R."/>
            <person name="McCorrison J."/>
            <person name="Torralba M."/>
            <person name="Gillis M."/>
            <person name="Haft D.H."/>
            <person name="Methe B."/>
            <person name="Sutton G."/>
            <person name="Nelson K.E."/>
        </authorList>
    </citation>
    <scope>NUCLEOTIDE SEQUENCE [LARGE SCALE GENOMIC DNA]</scope>
    <source>
        <strain evidence="8 9">F0068</strain>
    </source>
</reference>
<dbReference type="InterPro" id="IPR000711">
    <property type="entry name" value="ATPase_OSCP/dsu"/>
</dbReference>
<dbReference type="NCBIfam" id="NF009964">
    <property type="entry name" value="PRK13429.1-3"/>
    <property type="match status" value="1"/>
</dbReference>
<accession>U2LE68</accession>
<proteinExistence type="inferred from homology"/>
<evidence type="ECO:0000256" key="3">
    <source>
        <dbReference type="ARBA" id="ARBA00022781"/>
    </source>
</evidence>
<keyword evidence="8" id="KW-0378">Hydrolase</keyword>
<evidence type="ECO:0000256" key="7">
    <source>
        <dbReference type="HAMAP-Rule" id="MF_01416"/>
    </source>
</evidence>
<keyword evidence="7" id="KW-0139">CF(1)</keyword>
<comment type="subcellular location">
    <subcellularLocation>
        <location evidence="7">Cell membrane</location>
        <topology evidence="7">Peripheral membrane protein</topology>
    </subcellularLocation>
    <subcellularLocation>
        <location evidence="1">Membrane</location>
    </subcellularLocation>
</comment>
<evidence type="ECO:0000256" key="2">
    <source>
        <dbReference type="ARBA" id="ARBA00022448"/>
    </source>
</evidence>
<comment type="similarity">
    <text evidence="7">Belongs to the ATPase delta chain family.</text>
</comment>
<dbReference type="GO" id="GO:0016787">
    <property type="term" value="F:hydrolase activity"/>
    <property type="evidence" value="ECO:0007669"/>
    <property type="project" value="UniProtKB-KW"/>
</dbReference>
<protein>
    <recommendedName>
        <fullName evidence="7">ATP synthase subunit delta</fullName>
    </recommendedName>
    <alternativeName>
        <fullName evidence="7">ATP synthase F(1) sector subunit delta</fullName>
    </alternativeName>
    <alternativeName>
        <fullName evidence="7">F-type ATPase subunit delta</fullName>
        <shortName evidence="7">F-ATPase subunit delta</shortName>
    </alternativeName>
</protein>
<dbReference type="InterPro" id="IPR026015">
    <property type="entry name" value="ATP_synth_OSCP/delta_N_sf"/>
</dbReference>
<evidence type="ECO:0000256" key="1">
    <source>
        <dbReference type="ARBA" id="ARBA00004370"/>
    </source>
</evidence>
<organism evidence="8 9">
    <name type="scientific">Hoylesella pleuritidis F0068</name>
    <dbReference type="NCBI Taxonomy" id="1081904"/>
    <lineage>
        <taxon>Bacteria</taxon>
        <taxon>Pseudomonadati</taxon>
        <taxon>Bacteroidota</taxon>
        <taxon>Bacteroidia</taxon>
        <taxon>Bacteroidales</taxon>
        <taxon>Prevotellaceae</taxon>
        <taxon>Hoylesella</taxon>
    </lineage>
</organism>
<dbReference type="PANTHER" id="PTHR11910">
    <property type="entry name" value="ATP SYNTHASE DELTA CHAIN"/>
    <property type="match status" value="1"/>
</dbReference>
<keyword evidence="3 7" id="KW-0375">Hydrogen ion transport</keyword>